<evidence type="ECO:0000313" key="5">
    <source>
        <dbReference type="Proteomes" id="UP000199128"/>
    </source>
</evidence>
<dbReference type="Gene3D" id="1.10.1220.10">
    <property type="entry name" value="Met repressor-like"/>
    <property type="match status" value="1"/>
</dbReference>
<dbReference type="GO" id="GO:0000987">
    <property type="term" value="F:cis-regulatory region sequence-specific DNA binding"/>
    <property type="evidence" value="ECO:0007669"/>
    <property type="project" value="InterPro"/>
</dbReference>
<evidence type="ECO:0000256" key="1">
    <source>
        <dbReference type="ARBA" id="ARBA00010562"/>
    </source>
</evidence>
<dbReference type="PANTHER" id="PTHR38781:SF1">
    <property type="entry name" value="ANTITOXIN DINJ-RELATED"/>
    <property type="match status" value="1"/>
</dbReference>
<gene>
    <name evidence="4" type="ORF">SAMN05216446_0790</name>
    <name evidence="3" type="ORF">SAMN05216447_10277</name>
</gene>
<dbReference type="GO" id="GO:0006351">
    <property type="term" value="P:DNA-templated transcription"/>
    <property type="evidence" value="ECO:0007669"/>
    <property type="project" value="TreeGrafter"/>
</dbReference>
<proteinExistence type="inferred from homology"/>
<reference evidence="4" key="1">
    <citation type="submission" date="2016-10" db="EMBL/GenBank/DDBJ databases">
        <authorList>
            <person name="de Groot N.N."/>
        </authorList>
    </citation>
    <scope>NUCLEOTIDE SEQUENCE [LARGE SCALE GENOMIC DNA]</scope>
    <source>
        <strain evidence="4">KHGC19</strain>
    </source>
</reference>
<dbReference type="NCBIfam" id="TIGR02384">
    <property type="entry name" value="RelB_DinJ"/>
    <property type="match status" value="1"/>
</dbReference>
<dbReference type="PIRSF" id="PIRSF003108">
    <property type="entry name" value="DinJ"/>
    <property type="match status" value="1"/>
</dbReference>
<accession>A0A1H9P3Q9</accession>
<keyword evidence="2" id="KW-1277">Toxin-antitoxin system</keyword>
<protein>
    <submittedName>
        <fullName evidence="4">DNA-damage-inducible protein J</fullName>
    </submittedName>
</protein>
<dbReference type="PANTHER" id="PTHR38781">
    <property type="entry name" value="ANTITOXIN DINJ-RELATED"/>
    <property type="match status" value="1"/>
</dbReference>
<comment type="similarity">
    <text evidence="1">Belongs to the RelB/DinJ antitoxin family.</text>
</comment>
<reference evidence="5 6" key="2">
    <citation type="submission" date="2016-10" db="EMBL/GenBank/DDBJ databases">
        <authorList>
            <person name="Varghese N."/>
            <person name="Submissions S."/>
        </authorList>
    </citation>
    <scope>NUCLEOTIDE SEQUENCE [LARGE SCALE GENOMIC DNA]</scope>
    <source>
        <strain evidence="5">KHGC19</strain>
        <strain evidence="3 6">WCP15</strain>
    </source>
</reference>
<evidence type="ECO:0000256" key="2">
    <source>
        <dbReference type="ARBA" id="ARBA00022649"/>
    </source>
</evidence>
<dbReference type="InterPro" id="IPR026262">
    <property type="entry name" value="DinJ"/>
</dbReference>
<dbReference type="Pfam" id="PF04221">
    <property type="entry name" value="RelB"/>
    <property type="match status" value="1"/>
</dbReference>
<evidence type="ECO:0000313" key="3">
    <source>
        <dbReference type="EMBL" id="SEH42313.1"/>
    </source>
</evidence>
<name>A0A1H9P3Q9_9ACTN</name>
<organism evidence="4 5">
    <name type="scientific">Parafannyhessea umbonata</name>
    <dbReference type="NCBI Taxonomy" id="604330"/>
    <lineage>
        <taxon>Bacteria</taxon>
        <taxon>Bacillati</taxon>
        <taxon>Actinomycetota</taxon>
        <taxon>Coriobacteriia</taxon>
        <taxon>Coriobacteriales</taxon>
        <taxon>Atopobiaceae</taxon>
        <taxon>Parafannyhessea</taxon>
    </lineage>
</organism>
<dbReference type="EMBL" id="FNWT01000002">
    <property type="protein sequence ID" value="SEH42313.1"/>
    <property type="molecule type" value="Genomic_DNA"/>
</dbReference>
<dbReference type="InterPro" id="IPR007337">
    <property type="entry name" value="RelB/DinJ"/>
</dbReference>
<evidence type="ECO:0000313" key="6">
    <source>
        <dbReference type="Proteomes" id="UP000199135"/>
    </source>
</evidence>
<dbReference type="EMBL" id="FOGP01000002">
    <property type="protein sequence ID" value="SER42697.1"/>
    <property type="molecule type" value="Genomic_DNA"/>
</dbReference>
<dbReference type="GO" id="GO:0006355">
    <property type="term" value="P:regulation of DNA-templated transcription"/>
    <property type="evidence" value="ECO:0007669"/>
    <property type="project" value="InterPro"/>
</dbReference>
<sequence length="90" mass="9891">MGTITTSIRTDAALKREADRLFADLGMNFSTAVNTFLRQAVREQGLPFKPSRNVPNADTRAAMIEADHIATDPNAHGYHSADELFEDLDA</sequence>
<dbReference type="Proteomes" id="UP000199128">
    <property type="component" value="Unassembled WGS sequence"/>
</dbReference>
<dbReference type="GO" id="GO:0044010">
    <property type="term" value="P:single-species biofilm formation"/>
    <property type="evidence" value="ECO:0007669"/>
    <property type="project" value="InterPro"/>
</dbReference>
<keyword evidence="6" id="KW-1185">Reference proteome</keyword>
<dbReference type="GO" id="GO:0015643">
    <property type="term" value="F:toxic substance binding"/>
    <property type="evidence" value="ECO:0007669"/>
    <property type="project" value="InterPro"/>
</dbReference>
<evidence type="ECO:0000313" key="4">
    <source>
        <dbReference type="EMBL" id="SER42697.1"/>
    </source>
</evidence>
<dbReference type="InterPro" id="IPR013321">
    <property type="entry name" value="Arc_rbn_hlx_hlx"/>
</dbReference>
<dbReference type="Proteomes" id="UP000199135">
    <property type="component" value="Unassembled WGS sequence"/>
</dbReference>
<dbReference type="AlphaFoldDB" id="A0A1H9P3Q9"/>
<dbReference type="RefSeq" id="WP_078686965.1">
    <property type="nucleotide sequence ID" value="NZ_FNWT01000002.1"/>
</dbReference>